<evidence type="ECO:0000256" key="1">
    <source>
        <dbReference type="SAM" id="Phobius"/>
    </source>
</evidence>
<dbReference type="Proteomes" id="UP000325292">
    <property type="component" value="Chromosome"/>
</dbReference>
<feature type="transmembrane region" description="Helical" evidence="1">
    <location>
        <begin position="7"/>
        <end position="30"/>
    </location>
</feature>
<evidence type="ECO:0000313" key="2">
    <source>
        <dbReference type="EMBL" id="AUW92919.1"/>
    </source>
</evidence>
<protein>
    <submittedName>
        <fullName evidence="2">Uncharacterized protein</fullName>
    </submittedName>
</protein>
<name>A0ABM6RNH6_9FIRM</name>
<organism evidence="2 3">
    <name type="scientific">Sulfobacillus thermotolerans</name>
    <dbReference type="NCBI Taxonomy" id="338644"/>
    <lineage>
        <taxon>Bacteria</taxon>
        <taxon>Bacillati</taxon>
        <taxon>Bacillota</taxon>
        <taxon>Clostridia</taxon>
        <taxon>Eubacteriales</taxon>
        <taxon>Clostridiales Family XVII. Incertae Sedis</taxon>
        <taxon>Sulfobacillus</taxon>
    </lineage>
</organism>
<sequence>MNWKGAISRFVITLLLLEIFRYTLSLFPAITLGEALMIAALVGGIGYLADEVFGGYLSPPGRSFVGFIVTTTIVSIYFTHFVYPIVHTFAYVFDSIAIGLIVGAADAILGWAYQKAH</sequence>
<keyword evidence="1" id="KW-0812">Transmembrane</keyword>
<proteinExistence type="predicted"/>
<dbReference type="EMBL" id="CP019454">
    <property type="protein sequence ID" value="AUW92919.1"/>
    <property type="molecule type" value="Genomic_DNA"/>
</dbReference>
<reference evidence="2 3" key="1">
    <citation type="journal article" date="2019" name="Sci. Rep.">
        <title>Sulfobacillus thermotolerans: new insights into resistance and metabolic capacities of acidophilic chemolithotrophs.</title>
        <authorList>
            <person name="Panyushkina A.E."/>
            <person name="Babenko V.V."/>
            <person name="Nikitina A.S."/>
            <person name="Selezneva O.V."/>
            <person name="Tsaplina I.A."/>
            <person name="Letarova M.A."/>
            <person name="Kostryukova E.S."/>
            <person name="Letarov A.V."/>
        </authorList>
    </citation>
    <scope>NUCLEOTIDE SEQUENCE [LARGE SCALE GENOMIC DNA]</scope>
    <source>
        <strain evidence="2 3">Kr1</strain>
    </source>
</reference>
<dbReference type="RefSeq" id="WP_103375016.1">
    <property type="nucleotide sequence ID" value="NZ_CP133983.1"/>
</dbReference>
<feature type="transmembrane region" description="Helical" evidence="1">
    <location>
        <begin position="89"/>
        <end position="113"/>
    </location>
</feature>
<accession>A0ABM6RNH6</accession>
<gene>
    <name evidence="2" type="ORF">BXT84_02310</name>
</gene>
<keyword evidence="1" id="KW-1133">Transmembrane helix</keyword>
<keyword evidence="1" id="KW-0472">Membrane</keyword>
<feature type="transmembrane region" description="Helical" evidence="1">
    <location>
        <begin position="64"/>
        <end position="83"/>
    </location>
</feature>
<evidence type="ECO:0000313" key="3">
    <source>
        <dbReference type="Proteomes" id="UP000325292"/>
    </source>
</evidence>
<keyword evidence="3" id="KW-1185">Reference proteome</keyword>
<feature type="transmembrane region" description="Helical" evidence="1">
    <location>
        <begin position="36"/>
        <end position="57"/>
    </location>
</feature>